<comment type="subcellular location">
    <subcellularLocation>
        <location evidence="1">Cell membrane</location>
        <topology evidence="1">Multi-pass membrane protein</topology>
    </subcellularLocation>
</comment>
<dbReference type="InterPro" id="IPR050448">
    <property type="entry name" value="OpgB/LTA_synthase_biosynth"/>
</dbReference>
<proteinExistence type="predicted"/>
<evidence type="ECO:0000256" key="2">
    <source>
        <dbReference type="ARBA" id="ARBA00022475"/>
    </source>
</evidence>
<dbReference type="GO" id="GO:0005886">
    <property type="term" value="C:plasma membrane"/>
    <property type="evidence" value="ECO:0007669"/>
    <property type="project" value="UniProtKB-SubCell"/>
</dbReference>
<evidence type="ECO:0000256" key="5">
    <source>
        <dbReference type="ARBA" id="ARBA00023136"/>
    </source>
</evidence>
<evidence type="ECO:0000259" key="7">
    <source>
        <dbReference type="Pfam" id="PF00884"/>
    </source>
</evidence>
<dbReference type="Proteomes" id="UP000177407">
    <property type="component" value="Unassembled WGS sequence"/>
</dbReference>
<evidence type="ECO:0000313" key="9">
    <source>
        <dbReference type="Proteomes" id="UP000177407"/>
    </source>
</evidence>
<dbReference type="PANTHER" id="PTHR47371">
    <property type="entry name" value="LIPOTEICHOIC ACID SYNTHASE"/>
    <property type="match status" value="1"/>
</dbReference>
<name>A0A1F5S405_9BACT</name>
<keyword evidence="5 6" id="KW-0472">Membrane</keyword>
<evidence type="ECO:0000256" key="1">
    <source>
        <dbReference type="ARBA" id="ARBA00004651"/>
    </source>
</evidence>
<evidence type="ECO:0000256" key="6">
    <source>
        <dbReference type="SAM" id="Phobius"/>
    </source>
</evidence>
<keyword evidence="4 6" id="KW-1133">Transmembrane helix</keyword>
<feature type="transmembrane region" description="Helical" evidence="6">
    <location>
        <begin position="33"/>
        <end position="54"/>
    </location>
</feature>
<sequence>MFKRNIKIFSGLFFIAVSVAYFFLYSSSLEAKFSFVSFLFFLLLSISFITLANLQKTVRGIIISSTIFFAFLLYSVINLAYFRVFNTFINFSLNQLTQINFSFVNFIADFSFLIPKSIFLLGFLLLSVFIFSSTLSKREANQNPFLLLHNFKTAQKRSIFARSGLFAIILFANVAAVSVAAYYEKNPRESWWDSREYSLDYGFAGHLYGEFYEFIDGEIKTIFAKEEDKEIINQAIKIASLPEATDKKDLARYYLSQLSGIEEKNDKKNILPVIPEAPHIIFYQLESVGSWVFKQDPTPMPYLKKLIEKNISVDHFFANSCQTVNAEFPSLCSFIPDSFDPISFHEENNNLNCLPSILRDKYNYQTKIFHANLASFWERDKLVGKWGFNESYFTPFFRQKTSDREVLSAMIEKMKESNQPTFNYVIGFTSHDPHNQELIDYQAKKNNVVIKPYTETLNNSSLAVTAKEETIRNYFGFLAEIDNSIKNMYFELEKNDLSDKTIVVIFGDHRYYDFPVNSLENLYNYNEIPFVITTPFEDKPTIAQNFASQIDIAPTILNLLDKGDYKKMPSFMGNSIFSDNHPDSALSKCLGDITYIDSKIVLLGNARTGLYNKFYSKERLPQSAVEKYIDDLKSLVKVSDEIIYTDTICEEKTATE</sequence>
<dbReference type="AlphaFoldDB" id="A0A1F5S405"/>
<protein>
    <recommendedName>
        <fullName evidence="7">Sulfatase N-terminal domain-containing protein</fullName>
    </recommendedName>
</protein>
<feature type="transmembrane region" description="Helical" evidence="6">
    <location>
        <begin position="159"/>
        <end position="183"/>
    </location>
</feature>
<feature type="transmembrane region" description="Helical" evidence="6">
    <location>
        <begin position="102"/>
        <end position="131"/>
    </location>
</feature>
<feature type="transmembrane region" description="Helical" evidence="6">
    <location>
        <begin position="61"/>
        <end position="82"/>
    </location>
</feature>
<dbReference type="InterPro" id="IPR017850">
    <property type="entry name" value="Alkaline_phosphatase_core_sf"/>
</dbReference>
<dbReference type="SUPFAM" id="SSF53649">
    <property type="entry name" value="Alkaline phosphatase-like"/>
    <property type="match status" value="1"/>
</dbReference>
<dbReference type="CDD" id="cd16015">
    <property type="entry name" value="LTA_synthase"/>
    <property type="match status" value="1"/>
</dbReference>
<dbReference type="EMBL" id="MFGA01000006">
    <property type="protein sequence ID" value="OGF21427.1"/>
    <property type="molecule type" value="Genomic_DNA"/>
</dbReference>
<reference evidence="8 9" key="1">
    <citation type="journal article" date="2016" name="Nat. Commun.">
        <title>Thousands of microbial genomes shed light on interconnected biogeochemical processes in an aquifer system.</title>
        <authorList>
            <person name="Anantharaman K."/>
            <person name="Brown C.T."/>
            <person name="Hug L.A."/>
            <person name="Sharon I."/>
            <person name="Castelle C.J."/>
            <person name="Probst A.J."/>
            <person name="Thomas B.C."/>
            <person name="Singh A."/>
            <person name="Wilkins M.J."/>
            <person name="Karaoz U."/>
            <person name="Brodie E.L."/>
            <person name="Williams K.H."/>
            <person name="Hubbard S.S."/>
            <person name="Banfield J.F."/>
        </authorList>
    </citation>
    <scope>NUCLEOTIDE SEQUENCE [LARGE SCALE GENOMIC DNA]</scope>
</reference>
<feature type="domain" description="Sulfatase N-terminal" evidence="7">
    <location>
        <begin position="278"/>
        <end position="561"/>
    </location>
</feature>
<accession>A0A1F5S405</accession>
<feature type="transmembrane region" description="Helical" evidence="6">
    <location>
        <begin position="7"/>
        <end position="27"/>
    </location>
</feature>
<dbReference type="Gene3D" id="3.40.720.10">
    <property type="entry name" value="Alkaline Phosphatase, subunit A"/>
    <property type="match status" value="1"/>
</dbReference>
<keyword evidence="3 6" id="KW-0812">Transmembrane</keyword>
<gene>
    <name evidence="8" type="ORF">A2257_00525</name>
</gene>
<dbReference type="InterPro" id="IPR000917">
    <property type="entry name" value="Sulfatase_N"/>
</dbReference>
<comment type="caution">
    <text evidence="8">The sequence shown here is derived from an EMBL/GenBank/DDBJ whole genome shotgun (WGS) entry which is preliminary data.</text>
</comment>
<keyword evidence="2" id="KW-1003">Cell membrane</keyword>
<organism evidence="8 9">
    <name type="scientific">Candidatus Falkowbacteria bacterium RIFOXYA2_FULL_38_12</name>
    <dbReference type="NCBI Taxonomy" id="1797993"/>
    <lineage>
        <taxon>Bacteria</taxon>
        <taxon>Candidatus Falkowiibacteriota</taxon>
    </lineage>
</organism>
<dbReference type="Pfam" id="PF00884">
    <property type="entry name" value="Sulfatase"/>
    <property type="match status" value="1"/>
</dbReference>
<evidence type="ECO:0000313" key="8">
    <source>
        <dbReference type="EMBL" id="OGF21427.1"/>
    </source>
</evidence>
<evidence type="ECO:0000256" key="4">
    <source>
        <dbReference type="ARBA" id="ARBA00022989"/>
    </source>
</evidence>
<evidence type="ECO:0000256" key="3">
    <source>
        <dbReference type="ARBA" id="ARBA00022692"/>
    </source>
</evidence>
<dbReference type="PANTHER" id="PTHR47371:SF3">
    <property type="entry name" value="PHOSPHOGLYCEROL TRANSFERASE I"/>
    <property type="match status" value="1"/>
</dbReference>